<evidence type="ECO:0000256" key="9">
    <source>
        <dbReference type="ARBA" id="ARBA00023136"/>
    </source>
</evidence>
<dbReference type="Pfam" id="PF00560">
    <property type="entry name" value="LRR_1"/>
    <property type="match status" value="2"/>
</dbReference>
<keyword evidence="13" id="KW-1185">Reference proteome</keyword>
<keyword evidence="7" id="KW-0677">Repeat</keyword>
<evidence type="ECO:0000256" key="6">
    <source>
        <dbReference type="ARBA" id="ARBA00022729"/>
    </source>
</evidence>
<evidence type="ECO:0000256" key="3">
    <source>
        <dbReference type="ARBA" id="ARBA00022475"/>
    </source>
</evidence>
<sequence length="467" mass="52405">MLEDWVGGGDCCNWTRVECDALSHPYRAVSTIDLSFVRGGFSQDWYLNVSLFGQFMELNELHLSSNDIAGWVNPQDIWHLKNIQRLQLGSNRLNDESIARLIVPWIHNLTSLFELDLSWNNLKEIRWISNITSLSSLDLSGNQIKDFSGFWGLQNLEDLYLSGNQIESVGSWIFNITSARSIDLSDNIIKDLPSDLCQLQDLQSLYLSKNSMKGNIDTCLKSLYSLENLDLSSNQLDGPVPTQICHMQSLHILDLSNNYLSGTIPSCLKNITSWIRDSPIDYDPMLVLVDRSSRDVSYGVYGDPVVTNLMIKESLDLSNNYLSGEIPSQLVKLHSLSVFRVAYNNLSGIIPYNDQFSTFNESSFEGNPGLCGVLIGKNCSSKYGTSQTYHDSSNGDHEDTSKAIDNEVIFYSFIAASFAIGFWGVIAVLAFNKNGRIKFFMAADDFLYACMDVILGLIKRVKKCISK</sequence>
<evidence type="ECO:0000256" key="8">
    <source>
        <dbReference type="ARBA" id="ARBA00022989"/>
    </source>
</evidence>
<dbReference type="PANTHER" id="PTHR48063:SF112">
    <property type="entry name" value="RECEPTOR LIKE PROTEIN 30-LIKE"/>
    <property type="match status" value="1"/>
</dbReference>
<evidence type="ECO:0000256" key="2">
    <source>
        <dbReference type="ARBA" id="ARBA00009592"/>
    </source>
</evidence>
<keyword evidence="6" id="KW-0732">Signal</keyword>
<keyword evidence="9 11" id="KW-0472">Membrane</keyword>
<evidence type="ECO:0000256" key="10">
    <source>
        <dbReference type="ARBA" id="ARBA00023180"/>
    </source>
</evidence>
<dbReference type="Pfam" id="PF12799">
    <property type="entry name" value="LRR_4"/>
    <property type="match status" value="1"/>
</dbReference>
<dbReference type="InterPro" id="IPR032675">
    <property type="entry name" value="LRR_dom_sf"/>
</dbReference>
<dbReference type="InterPro" id="IPR003591">
    <property type="entry name" value="Leu-rich_rpt_typical-subtyp"/>
</dbReference>
<evidence type="ECO:0000256" key="1">
    <source>
        <dbReference type="ARBA" id="ARBA00004251"/>
    </source>
</evidence>
<proteinExistence type="inferred from homology"/>
<dbReference type="InterPro" id="IPR001611">
    <property type="entry name" value="Leu-rich_rpt"/>
</dbReference>
<evidence type="ECO:0000313" key="12">
    <source>
        <dbReference type="EMBL" id="KAK1288699.1"/>
    </source>
</evidence>
<gene>
    <name evidence="12" type="ORF">QJS10_CPB19g01278</name>
</gene>
<dbReference type="InterPro" id="IPR025875">
    <property type="entry name" value="Leu-rich_rpt_4"/>
</dbReference>
<reference evidence="12" key="1">
    <citation type="journal article" date="2023" name="Nat. Commun.">
        <title>Diploid and tetraploid genomes of Acorus and the evolution of monocots.</title>
        <authorList>
            <person name="Ma L."/>
            <person name="Liu K.W."/>
            <person name="Li Z."/>
            <person name="Hsiao Y.Y."/>
            <person name="Qi Y."/>
            <person name="Fu T."/>
            <person name="Tang G.D."/>
            <person name="Zhang D."/>
            <person name="Sun W.H."/>
            <person name="Liu D.K."/>
            <person name="Li Y."/>
            <person name="Chen G.Z."/>
            <person name="Liu X.D."/>
            <person name="Liao X.Y."/>
            <person name="Jiang Y.T."/>
            <person name="Yu X."/>
            <person name="Hao Y."/>
            <person name="Huang J."/>
            <person name="Zhao X.W."/>
            <person name="Ke S."/>
            <person name="Chen Y.Y."/>
            <person name="Wu W.L."/>
            <person name="Hsu J.L."/>
            <person name="Lin Y.F."/>
            <person name="Huang M.D."/>
            <person name="Li C.Y."/>
            <person name="Huang L."/>
            <person name="Wang Z.W."/>
            <person name="Zhao X."/>
            <person name="Zhong W.Y."/>
            <person name="Peng D.H."/>
            <person name="Ahmad S."/>
            <person name="Lan S."/>
            <person name="Zhang J.S."/>
            <person name="Tsai W.C."/>
            <person name="Van de Peer Y."/>
            <person name="Liu Z.J."/>
        </authorList>
    </citation>
    <scope>NUCLEOTIDE SEQUENCE</scope>
    <source>
        <strain evidence="12">CP</strain>
    </source>
</reference>
<dbReference type="Gene3D" id="3.80.10.10">
    <property type="entry name" value="Ribonuclease Inhibitor"/>
    <property type="match status" value="4"/>
</dbReference>
<dbReference type="SMART" id="SM00365">
    <property type="entry name" value="LRR_SD22"/>
    <property type="match status" value="6"/>
</dbReference>
<keyword evidence="4" id="KW-0433">Leucine-rich repeat</keyword>
<organism evidence="12 13">
    <name type="scientific">Acorus calamus</name>
    <name type="common">Sweet flag</name>
    <dbReference type="NCBI Taxonomy" id="4465"/>
    <lineage>
        <taxon>Eukaryota</taxon>
        <taxon>Viridiplantae</taxon>
        <taxon>Streptophyta</taxon>
        <taxon>Embryophyta</taxon>
        <taxon>Tracheophyta</taxon>
        <taxon>Spermatophyta</taxon>
        <taxon>Magnoliopsida</taxon>
        <taxon>Liliopsida</taxon>
        <taxon>Acoraceae</taxon>
        <taxon>Acorus</taxon>
    </lineage>
</organism>
<dbReference type="GO" id="GO:0005886">
    <property type="term" value="C:plasma membrane"/>
    <property type="evidence" value="ECO:0007669"/>
    <property type="project" value="UniProtKB-SubCell"/>
</dbReference>
<dbReference type="PANTHER" id="PTHR48063">
    <property type="entry name" value="LRR RECEPTOR-LIKE KINASE"/>
    <property type="match status" value="1"/>
</dbReference>
<evidence type="ECO:0000256" key="7">
    <source>
        <dbReference type="ARBA" id="ARBA00022737"/>
    </source>
</evidence>
<evidence type="ECO:0008006" key="14">
    <source>
        <dbReference type="Google" id="ProtNLM"/>
    </source>
</evidence>
<keyword evidence="8 11" id="KW-1133">Transmembrane helix</keyword>
<dbReference type="Pfam" id="PF13855">
    <property type="entry name" value="LRR_8"/>
    <property type="match status" value="1"/>
</dbReference>
<keyword evidence="10" id="KW-0325">Glycoprotein</keyword>
<dbReference type="AlphaFoldDB" id="A0AAV9CJ57"/>
<dbReference type="PRINTS" id="PR00019">
    <property type="entry name" value="LEURICHRPT"/>
</dbReference>
<evidence type="ECO:0000256" key="5">
    <source>
        <dbReference type="ARBA" id="ARBA00022692"/>
    </source>
</evidence>
<dbReference type="SUPFAM" id="SSF52058">
    <property type="entry name" value="L domain-like"/>
    <property type="match status" value="1"/>
</dbReference>
<feature type="transmembrane region" description="Helical" evidence="11">
    <location>
        <begin position="408"/>
        <end position="431"/>
    </location>
</feature>
<comment type="similarity">
    <text evidence="2">Belongs to the RLP family.</text>
</comment>
<dbReference type="InterPro" id="IPR046956">
    <property type="entry name" value="RLP23-like"/>
</dbReference>
<evidence type="ECO:0000256" key="11">
    <source>
        <dbReference type="SAM" id="Phobius"/>
    </source>
</evidence>
<dbReference type="Proteomes" id="UP001180020">
    <property type="component" value="Unassembled WGS sequence"/>
</dbReference>
<evidence type="ECO:0000256" key="4">
    <source>
        <dbReference type="ARBA" id="ARBA00022614"/>
    </source>
</evidence>
<dbReference type="EMBL" id="JAUJYO010000019">
    <property type="protein sequence ID" value="KAK1288699.1"/>
    <property type="molecule type" value="Genomic_DNA"/>
</dbReference>
<reference evidence="12" key="2">
    <citation type="submission" date="2023-06" db="EMBL/GenBank/DDBJ databases">
        <authorList>
            <person name="Ma L."/>
            <person name="Liu K.-W."/>
            <person name="Li Z."/>
            <person name="Hsiao Y.-Y."/>
            <person name="Qi Y."/>
            <person name="Fu T."/>
            <person name="Tang G."/>
            <person name="Zhang D."/>
            <person name="Sun W.-H."/>
            <person name="Liu D.-K."/>
            <person name="Li Y."/>
            <person name="Chen G.-Z."/>
            <person name="Liu X.-D."/>
            <person name="Liao X.-Y."/>
            <person name="Jiang Y.-T."/>
            <person name="Yu X."/>
            <person name="Hao Y."/>
            <person name="Huang J."/>
            <person name="Zhao X.-W."/>
            <person name="Ke S."/>
            <person name="Chen Y.-Y."/>
            <person name="Wu W.-L."/>
            <person name="Hsu J.-L."/>
            <person name="Lin Y.-F."/>
            <person name="Huang M.-D."/>
            <person name="Li C.-Y."/>
            <person name="Huang L."/>
            <person name="Wang Z.-W."/>
            <person name="Zhao X."/>
            <person name="Zhong W.-Y."/>
            <person name="Peng D.-H."/>
            <person name="Ahmad S."/>
            <person name="Lan S."/>
            <person name="Zhang J.-S."/>
            <person name="Tsai W.-C."/>
            <person name="Van De Peer Y."/>
            <person name="Liu Z.-J."/>
        </authorList>
    </citation>
    <scope>NUCLEOTIDE SEQUENCE</scope>
    <source>
        <strain evidence="12">CP</strain>
        <tissue evidence="12">Leaves</tissue>
    </source>
</reference>
<dbReference type="FunFam" id="3.80.10.10:FF:000041">
    <property type="entry name" value="LRR receptor-like serine/threonine-protein kinase ERECTA"/>
    <property type="match status" value="1"/>
</dbReference>
<dbReference type="SMART" id="SM00369">
    <property type="entry name" value="LRR_TYP"/>
    <property type="match status" value="4"/>
</dbReference>
<name>A0AAV9CJ57_ACOCL</name>
<keyword evidence="5 11" id="KW-0812">Transmembrane</keyword>
<keyword evidence="3" id="KW-1003">Cell membrane</keyword>
<comment type="caution">
    <text evidence="12">The sequence shown here is derived from an EMBL/GenBank/DDBJ whole genome shotgun (WGS) entry which is preliminary data.</text>
</comment>
<comment type="subcellular location">
    <subcellularLocation>
        <location evidence="1">Cell membrane</location>
        <topology evidence="1">Single-pass type I membrane protein</topology>
    </subcellularLocation>
</comment>
<dbReference type="PROSITE" id="PS51450">
    <property type="entry name" value="LRR"/>
    <property type="match status" value="3"/>
</dbReference>
<accession>A0AAV9CJ57</accession>
<evidence type="ECO:0000313" key="13">
    <source>
        <dbReference type="Proteomes" id="UP001180020"/>
    </source>
</evidence>
<protein>
    <recommendedName>
        <fullName evidence="14">Leucine-rich repeat-containing N-terminal plant-type domain-containing protein</fullName>
    </recommendedName>
</protein>